<comment type="caution">
    <text evidence="3">The sequence shown here is derived from an EMBL/GenBank/DDBJ whole genome shotgun (WGS) entry which is preliminary data.</text>
</comment>
<organism evidence="3 4">
    <name type="scientific">Albula glossodonta</name>
    <name type="common">roundjaw bonefish</name>
    <dbReference type="NCBI Taxonomy" id="121402"/>
    <lineage>
        <taxon>Eukaryota</taxon>
        <taxon>Metazoa</taxon>
        <taxon>Chordata</taxon>
        <taxon>Craniata</taxon>
        <taxon>Vertebrata</taxon>
        <taxon>Euteleostomi</taxon>
        <taxon>Actinopterygii</taxon>
        <taxon>Neopterygii</taxon>
        <taxon>Teleostei</taxon>
        <taxon>Albuliformes</taxon>
        <taxon>Albulidae</taxon>
        <taxon>Albula</taxon>
    </lineage>
</organism>
<feature type="region of interest" description="Disordered" evidence="1">
    <location>
        <begin position="155"/>
        <end position="213"/>
    </location>
</feature>
<evidence type="ECO:0000313" key="4">
    <source>
        <dbReference type="Proteomes" id="UP000824540"/>
    </source>
</evidence>
<proteinExistence type="predicted"/>
<feature type="signal peptide" evidence="2">
    <location>
        <begin position="1"/>
        <end position="22"/>
    </location>
</feature>
<dbReference type="AlphaFoldDB" id="A0A8T2N1R8"/>
<evidence type="ECO:0000313" key="3">
    <source>
        <dbReference type="EMBL" id="KAG9331818.1"/>
    </source>
</evidence>
<sequence>MLSGSFRHLLSALLILPAPSACSPAPSGTFCLLSGSNTSSIGQSDPGVEVLFWNGRRVLVPGGVAVWISPSLHESILGELQRPLPLCCRGDLQGYLPCPGCALCPTLLALTPAVAPPPCPLREWWHLSSTPSYANELKDTALMERKELERKVDTQLQELRGSTGSLSSSSSSSSDDEETVTDTEPKPLATLTRKTSKSVQVMSPGVPSDCPTNRSALFLSVPVTIGQRVTIKDVLHQTDGGPPSASSAQLQLSVTGKRVPAAQM</sequence>
<evidence type="ECO:0000256" key="1">
    <source>
        <dbReference type="SAM" id="MobiDB-lite"/>
    </source>
</evidence>
<accession>A0A8T2N1R8</accession>
<name>A0A8T2N1R8_9TELE</name>
<feature type="chain" id="PRO_5035912704" evidence="2">
    <location>
        <begin position="23"/>
        <end position="264"/>
    </location>
</feature>
<keyword evidence="4" id="KW-1185">Reference proteome</keyword>
<keyword evidence="2" id="KW-0732">Signal</keyword>
<protein>
    <submittedName>
        <fullName evidence="3">Uncharacterized protein</fullName>
    </submittedName>
</protein>
<feature type="compositionally biased region" description="Polar residues" evidence="1">
    <location>
        <begin position="244"/>
        <end position="254"/>
    </location>
</feature>
<dbReference type="OrthoDB" id="6241467at2759"/>
<dbReference type="Proteomes" id="UP000824540">
    <property type="component" value="Unassembled WGS sequence"/>
</dbReference>
<feature type="region of interest" description="Disordered" evidence="1">
    <location>
        <begin position="237"/>
        <end position="264"/>
    </location>
</feature>
<gene>
    <name evidence="3" type="ORF">JZ751_016972</name>
</gene>
<reference evidence="3" key="1">
    <citation type="thesis" date="2021" institute="BYU ScholarsArchive" country="Provo, UT, USA">
        <title>Applications of and Algorithms for Genome Assembly and Genomic Analyses with an Emphasis on Marine Teleosts.</title>
        <authorList>
            <person name="Pickett B.D."/>
        </authorList>
    </citation>
    <scope>NUCLEOTIDE SEQUENCE</scope>
    <source>
        <strain evidence="3">HI-2016</strain>
    </source>
</reference>
<feature type="compositionally biased region" description="Low complexity" evidence="1">
    <location>
        <begin position="162"/>
        <end position="173"/>
    </location>
</feature>
<dbReference type="EMBL" id="JAFBMS010000287">
    <property type="protein sequence ID" value="KAG9331818.1"/>
    <property type="molecule type" value="Genomic_DNA"/>
</dbReference>
<dbReference type="PANTHER" id="PTHR14343:SF3">
    <property type="entry name" value="SIMILAR TO PREDICTED GENE ICRFP703B1614Q5.5"/>
    <property type="match status" value="1"/>
</dbReference>
<evidence type="ECO:0000256" key="2">
    <source>
        <dbReference type="SAM" id="SignalP"/>
    </source>
</evidence>
<dbReference type="PANTHER" id="PTHR14343">
    <property type="entry name" value="VWFA DOMAIN-CONTAINING PROTEIN"/>
    <property type="match status" value="1"/>
</dbReference>